<feature type="region of interest" description="Disordered" evidence="1">
    <location>
        <begin position="38"/>
        <end position="89"/>
    </location>
</feature>
<keyword evidence="3" id="KW-1185">Reference proteome</keyword>
<reference evidence="2" key="1">
    <citation type="submission" date="2020-08" db="EMBL/GenBank/DDBJ databases">
        <title>Multicomponent nature underlies the extraordinary mechanical properties of spider dragline silk.</title>
        <authorList>
            <person name="Kono N."/>
            <person name="Nakamura H."/>
            <person name="Mori M."/>
            <person name="Yoshida Y."/>
            <person name="Ohtoshi R."/>
            <person name="Malay A.D."/>
            <person name="Moran D.A.P."/>
            <person name="Tomita M."/>
            <person name="Numata K."/>
            <person name="Arakawa K."/>
        </authorList>
    </citation>
    <scope>NUCLEOTIDE SEQUENCE</scope>
</reference>
<evidence type="ECO:0000313" key="2">
    <source>
        <dbReference type="EMBL" id="GFY45960.1"/>
    </source>
</evidence>
<dbReference type="AlphaFoldDB" id="A0A8X7BW04"/>
<organism evidence="2 3">
    <name type="scientific">Trichonephila inaurata madagascariensis</name>
    <dbReference type="NCBI Taxonomy" id="2747483"/>
    <lineage>
        <taxon>Eukaryota</taxon>
        <taxon>Metazoa</taxon>
        <taxon>Ecdysozoa</taxon>
        <taxon>Arthropoda</taxon>
        <taxon>Chelicerata</taxon>
        <taxon>Arachnida</taxon>
        <taxon>Araneae</taxon>
        <taxon>Araneomorphae</taxon>
        <taxon>Entelegynae</taxon>
        <taxon>Araneoidea</taxon>
        <taxon>Nephilidae</taxon>
        <taxon>Trichonephila</taxon>
        <taxon>Trichonephila inaurata</taxon>
    </lineage>
</organism>
<sequence length="89" mass="9572">MATVTQPSSPARTCVVAVSRNFRSPHNFSTCWPAQFASGHQREKMPSDRGEDYCENTPFISQGGDRRGNPEGARPGGPKRGASRGGPQP</sequence>
<accession>A0A8X7BW04</accession>
<evidence type="ECO:0000313" key="3">
    <source>
        <dbReference type="Proteomes" id="UP000886998"/>
    </source>
</evidence>
<protein>
    <submittedName>
        <fullName evidence="2">Uncharacterized protein</fullName>
    </submittedName>
</protein>
<feature type="compositionally biased region" description="Basic and acidic residues" evidence="1">
    <location>
        <begin position="40"/>
        <end position="52"/>
    </location>
</feature>
<evidence type="ECO:0000256" key="1">
    <source>
        <dbReference type="SAM" id="MobiDB-lite"/>
    </source>
</evidence>
<proteinExistence type="predicted"/>
<dbReference type="Proteomes" id="UP000886998">
    <property type="component" value="Unassembled WGS sequence"/>
</dbReference>
<gene>
    <name evidence="2" type="ORF">TNIN_498061</name>
</gene>
<name>A0A8X7BW04_9ARAC</name>
<dbReference type="EMBL" id="BMAV01005142">
    <property type="protein sequence ID" value="GFY45960.1"/>
    <property type="molecule type" value="Genomic_DNA"/>
</dbReference>
<comment type="caution">
    <text evidence="2">The sequence shown here is derived from an EMBL/GenBank/DDBJ whole genome shotgun (WGS) entry which is preliminary data.</text>
</comment>